<sequence>MCGNRALSPADAIRRPGEACDLLWQWLPHLRTVRDKAQSQSKGPDVSGLETAIRTALSNADRDNPEVRAKIYQSARQALEAGLRKQDITDAEAVAYHRHRLETTIHMIEAEERERLHPRQGPPEIPVPPVVEMPKPAAHVAEEEVANVSIGGETREHSVTDPRFDDESSLAGVHAGSGDHLGVAPVAETPAAERKPAQMDFRPERAAVRRKPRKFFSRLLVACVLLAFIGMGAWWVYSSGLLMTAAERDTSVANPPASTQPEDFDGADSGSDNAAAGDNAAPVAIDPQNSFSADWIEVFKPSDADKIKTGAQSQTQNVAENDGPAVRLISQSNGSDGNVSISVPADVLQQLAGKSSTIAITLQSTSDEPTQITVECDFQSLGDCARHRFSVTRQKSDVLLQVRFDRSLAPNSAGSLMINSDVDGKARGINLYAVRILPAQ</sequence>
<feature type="compositionally biased region" description="Polar residues" evidence="1">
    <location>
        <begin position="251"/>
        <end position="261"/>
    </location>
</feature>
<evidence type="ECO:0000256" key="1">
    <source>
        <dbReference type="SAM" id="MobiDB-lite"/>
    </source>
</evidence>
<keyword evidence="4" id="KW-1185">Reference proteome</keyword>
<feature type="region of interest" description="Disordered" evidence="1">
    <location>
        <begin position="150"/>
        <end position="183"/>
    </location>
</feature>
<accession>W6RC98</accession>
<name>W6RC98_9HYPH</name>
<keyword evidence="2" id="KW-0472">Membrane</keyword>
<dbReference type="HOGENOM" id="CLU_707684_0_0_5"/>
<evidence type="ECO:0000313" key="4">
    <source>
        <dbReference type="Proteomes" id="UP000019443"/>
    </source>
</evidence>
<reference evidence="3" key="1">
    <citation type="submission" date="2013-11" db="EMBL/GenBank/DDBJ databases">
        <title>Draft genome sequence of the broad-host-range Rhizobium sp. LPU83 strain, a member of the low-genetic diversity Oregon-like Rhizobium sp. group.</title>
        <authorList>
            <person name="Wibberg D."/>
            <person name="Puehler A."/>
            <person name="Schlueter A."/>
        </authorList>
    </citation>
    <scope>NUCLEOTIDE SEQUENCE [LARGE SCALE GENOMIC DNA]</scope>
    <source>
        <strain evidence="3">LPU83</strain>
    </source>
</reference>
<feature type="region of interest" description="Disordered" evidence="1">
    <location>
        <begin position="251"/>
        <end position="282"/>
    </location>
</feature>
<organism evidence="3 4">
    <name type="scientific">Rhizobium favelukesii</name>
    <dbReference type="NCBI Taxonomy" id="348824"/>
    <lineage>
        <taxon>Bacteria</taxon>
        <taxon>Pseudomonadati</taxon>
        <taxon>Pseudomonadota</taxon>
        <taxon>Alphaproteobacteria</taxon>
        <taxon>Hyphomicrobiales</taxon>
        <taxon>Rhizobiaceae</taxon>
        <taxon>Rhizobium/Agrobacterium group</taxon>
        <taxon>Rhizobium</taxon>
    </lineage>
</organism>
<dbReference type="PATRIC" id="fig|348824.6.peg.688"/>
<proteinExistence type="predicted"/>
<keyword evidence="2" id="KW-1133">Transmembrane helix</keyword>
<dbReference type="Proteomes" id="UP000019443">
    <property type="component" value="Chromosome"/>
</dbReference>
<evidence type="ECO:0000256" key="2">
    <source>
        <dbReference type="SAM" id="Phobius"/>
    </source>
</evidence>
<feature type="compositionally biased region" description="Basic and acidic residues" evidence="1">
    <location>
        <begin position="153"/>
        <end position="166"/>
    </location>
</feature>
<dbReference type="AlphaFoldDB" id="W6RC98"/>
<gene>
    <name evidence="3" type="ORF">LPU83_0637</name>
</gene>
<protein>
    <submittedName>
        <fullName evidence="3">Uncharacterized protein</fullName>
    </submittedName>
</protein>
<dbReference type="EMBL" id="HG916852">
    <property type="protein sequence ID" value="CDM56318.1"/>
    <property type="molecule type" value="Genomic_DNA"/>
</dbReference>
<feature type="transmembrane region" description="Helical" evidence="2">
    <location>
        <begin position="215"/>
        <end position="237"/>
    </location>
</feature>
<dbReference type="eggNOG" id="ENOG5032Y1K">
    <property type="taxonomic scope" value="Bacteria"/>
</dbReference>
<evidence type="ECO:0000313" key="3">
    <source>
        <dbReference type="EMBL" id="CDM56318.1"/>
    </source>
</evidence>
<dbReference type="KEGG" id="rhl:LPU83_0637"/>
<feature type="compositionally biased region" description="Low complexity" evidence="1">
    <location>
        <begin position="267"/>
        <end position="281"/>
    </location>
</feature>
<keyword evidence="2" id="KW-0812">Transmembrane</keyword>